<evidence type="ECO:0000313" key="9">
    <source>
        <dbReference type="EMBL" id="PQQ67016.1"/>
    </source>
</evidence>
<dbReference type="KEGG" id="hsc:HVS_05335"/>
<comment type="similarity">
    <text evidence="2">Belongs to the chromate ion transporter (CHR) (TC 2.A.51) family.</text>
</comment>
<reference evidence="8 10" key="1">
    <citation type="submission" date="2017-12" db="EMBL/GenBank/DDBJ databases">
        <title>Complete genome sequence of Herbivorax saccincola GGR1, a novel Cellulosome-producing hydrolytic bacterium in a thermophilic biogas plant, established by Illumina and Nanopore MinION sequencing.</title>
        <authorList>
            <person name="Pechtl A."/>
            <person name="Ruckert C."/>
            <person name="Koeck D.E."/>
            <person name="Maus I."/>
            <person name="Winkler A."/>
            <person name="Kalinowski J."/>
            <person name="Puhler A."/>
            <person name="Schwarz W.W."/>
            <person name="Zverlov V.V."/>
            <person name="Schluter A."/>
            <person name="Liebl W."/>
        </authorList>
    </citation>
    <scope>NUCLEOTIDE SEQUENCE [LARGE SCALE GENOMIC DNA]</scope>
    <source>
        <strain evidence="8">GGR1</strain>
        <strain evidence="10">SR1</strain>
    </source>
</reference>
<dbReference type="EMBL" id="NEMB01000003">
    <property type="protein sequence ID" value="PQQ67016.1"/>
    <property type="molecule type" value="Genomic_DNA"/>
</dbReference>
<dbReference type="PANTHER" id="PTHR43663">
    <property type="entry name" value="CHROMATE TRANSPORT PROTEIN-RELATED"/>
    <property type="match status" value="1"/>
</dbReference>
<keyword evidence="3" id="KW-1003">Cell membrane</keyword>
<name>A0A2K9E3P0_9FIRM</name>
<evidence type="ECO:0000256" key="6">
    <source>
        <dbReference type="ARBA" id="ARBA00023136"/>
    </source>
</evidence>
<proteinExistence type="inferred from homology"/>
<keyword evidence="10" id="KW-1185">Reference proteome</keyword>
<evidence type="ECO:0000313" key="8">
    <source>
        <dbReference type="EMBL" id="AUG56998.1"/>
    </source>
</evidence>
<dbReference type="InterPro" id="IPR003370">
    <property type="entry name" value="Chromate_transpt"/>
</dbReference>
<dbReference type="OrthoDB" id="9788907at2"/>
<evidence type="ECO:0000313" key="11">
    <source>
        <dbReference type="Proteomes" id="UP000239720"/>
    </source>
</evidence>
<evidence type="ECO:0000256" key="4">
    <source>
        <dbReference type="ARBA" id="ARBA00022692"/>
    </source>
</evidence>
<dbReference type="Pfam" id="PF02417">
    <property type="entry name" value="Chromate_transp"/>
    <property type="match status" value="1"/>
</dbReference>
<comment type="subcellular location">
    <subcellularLocation>
        <location evidence="1">Cell membrane</location>
        <topology evidence="1">Multi-pass membrane protein</topology>
    </subcellularLocation>
</comment>
<dbReference type="GO" id="GO:0005886">
    <property type="term" value="C:plasma membrane"/>
    <property type="evidence" value="ECO:0007669"/>
    <property type="project" value="UniProtKB-SubCell"/>
</dbReference>
<dbReference type="RefSeq" id="WP_101299904.1">
    <property type="nucleotide sequence ID" value="NZ_CP025197.1"/>
</dbReference>
<evidence type="ECO:0000256" key="7">
    <source>
        <dbReference type="SAM" id="Phobius"/>
    </source>
</evidence>
<dbReference type="GO" id="GO:0015109">
    <property type="term" value="F:chromate transmembrane transporter activity"/>
    <property type="evidence" value="ECO:0007669"/>
    <property type="project" value="InterPro"/>
</dbReference>
<accession>A0A2K9E3P0</accession>
<evidence type="ECO:0000256" key="5">
    <source>
        <dbReference type="ARBA" id="ARBA00022989"/>
    </source>
</evidence>
<reference evidence="9 11" key="2">
    <citation type="journal article" date="2018" name="Syst. Appl. Microbiol.">
        <title>Characterization and high-quality draft genome sequence of Herbivorax saccincola A7, an anaerobic, alkaliphilic, thermophilic, cellulolytic, and xylanolytic bacterium.</title>
        <authorList>
            <person name="Aikawa S."/>
            <person name="Baramee S."/>
            <person name="Sermsathanaswadi J."/>
            <person name="Thianheng P."/>
            <person name="Tachaapaikoon C."/>
            <person name="Shikata A."/>
            <person name="Waeonukul R."/>
            <person name="Pason P."/>
            <person name="Ratanakhanokchai K."/>
            <person name="Kosugi A."/>
        </authorList>
    </citation>
    <scope>NUCLEOTIDE SEQUENCE [LARGE SCALE GENOMIC DNA]</scope>
    <source>
        <strain evidence="9 11">A7</strain>
    </source>
</reference>
<keyword evidence="6 7" id="KW-0472">Membrane</keyword>
<dbReference type="EMBL" id="CP025197">
    <property type="protein sequence ID" value="AUG56998.1"/>
    <property type="molecule type" value="Genomic_DNA"/>
</dbReference>
<gene>
    <name evidence="8" type="primary">chrA1</name>
    <name evidence="9" type="ORF">B9R14_09885</name>
    <name evidence="8" type="ORF">HVS_05335</name>
</gene>
<dbReference type="Proteomes" id="UP000233534">
    <property type="component" value="Chromosome"/>
</dbReference>
<sequence>MIKEKIYESFEIFITFFKIGAFTLGGGYAMLPLIEKEAVENKKWLNREEILDMFAIMQSLPGIIAVKSSAFIGYKKAGIRGAFFAAVGVTLPSFLIILLIAQLLLSLRDNIYVQKIFAGVRAGVTALILVTAIRLAKSALKGYISILIAIASFILIVFLNVHPVFTILIGGVLGFLGYLKHK</sequence>
<feature type="transmembrane region" description="Helical" evidence="7">
    <location>
        <begin position="164"/>
        <end position="179"/>
    </location>
</feature>
<feature type="transmembrane region" description="Helical" evidence="7">
    <location>
        <begin position="12"/>
        <end position="34"/>
    </location>
</feature>
<feature type="transmembrane region" description="Helical" evidence="7">
    <location>
        <begin position="81"/>
        <end position="105"/>
    </location>
</feature>
<keyword evidence="4 7" id="KW-0812">Transmembrane</keyword>
<keyword evidence="5 7" id="KW-1133">Transmembrane helix</keyword>
<dbReference type="InterPro" id="IPR052518">
    <property type="entry name" value="CHR_Transporter"/>
</dbReference>
<evidence type="ECO:0000256" key="3">
    <source>
        <dbReference type="ARBA" id="ARBA00022475"/>
    </source>
</evidence>
<protein>
    <submittedName>
        <fullName evidence="8">Chromate transport protein</fullName>
    </submittedName>
    <submittedName>
        <fullName evidence="9">Chromate transporter</fullName>
    </submittedName>
</protein>
<evidence type="ECO:0000313" key="10">
    <source>
        <dbReference type="Proteomes" id="UP000233534"/>
    </source>
</evidence>
<feature type="transmembrane region" description="Helical" evidence="7">
    <location>
        <begin position="111"/>
        <end position="133"/>
    </location>
</feature>
<dbReference type="Proteomes" id="UP000239720">
    <property type="component" value="Unassembled WGS sequence"/>
</dbReference>
<dbReference type="AlphaFoldDB" id="A0A2K9E3P0"/>
<organism evidence="8 10">
    <name type="scientific">Acetivibrio saccincola</name>
    <dbReference type="NCBI Taxonomy" id="1677857"/>
    <lineage>
        <taxon>Bacteria</taxon>
        <taxon>Bacillati</taxon>
        <taxon>Bacillota</taxon>
        <taxon>Clostridia</taxon>
        <taxon>Eubacteriales</taxon>
        <taxon>Oscillospiraceae</taxon>
        <taxon>Acetivibrio</taxon>
    </lineage>
</organism>
<evidence type="ECO:0000256" key="2">
    <source>
        <dbReference type="ARBA" id="ARBA00005262"/>
    </source>
</evidence>
<evidence type="ECO:0000256" key="1">
    <source>
        <dbReference type="ARBA" id="ARBA00004651"/>
    </source>
</evidence>
<dbReference type="PANTHER" id="PTHR43663:SF2">
    <property type="entry name" value="CHROMATE TRANSPORT PROTEIN-RELATED"/>
    <property type="match status" value="1"/>
</dbReference>